<evidence type="ECO:0000256" key="7">
    <source>
        <dbReference type="ARBA" id="ARBA00022747"/>
    </source>
</evidence>
<dbReference type="Pfam" id="PF02384">
    <property type="entry name" value="N6_Mtase"/>
    <property type="match status" value="1"/>
</dbReference>
<dbReference type="SUPFAM" id="SSF53335">
    <property type="entry name" value="S-adenosyl-L-methionine-dependent methyltransferases"/>
    <property type="match status" value="1"/>
</dbReference>
<dbReference type="InterPro" id="IPR003356">
    <property type="entry name" value="DNA_methylase_A-5"/>
</dbReference>
<keyword evidence="8" id="KW-0238">DNA-binding</keyword>
<comment type="catalytic activity">
    <reaction evidence="9">
        <text>a 2'-deoxyadenosine in DNA + S-adenosyl-L-methionine = an N(6)-methyl-2'-deoxyadenosine in DNA + S-adenosyl-L-homocysteine + H(+)</text>
        <dbReference type="Rhea" id="RHEA:15197"/>
        <dbReference type="Rhea" id="RHEA-COMP:12418"/>
        <dbReference type="Rhea" id="RHEA-COMP:12419"/>
        <dbReference type="ChEBI" id="CHEBI:15378"/>
        <dbReference type="ChEBI" id="CHEBI:57856"/>
        <dbReference type="ChEBI" id="CHEBI:59789"/>
        <dbReference type="ChEBI" id="CHEBI:90615"/>
        <dbReference type="ChEBI" id="CHEBI:90616"/>
        <dbReference type="EC" id="2.1.1.72"/>
    </reaction>
</comment>
<dbReference type="PRINTS" id="PR00507">
    <property type="entry name" value="N12N6MTFRASE"/>
</dbReference>
<evidence type="ECO:0000259" key="10">
    <source>
        <dbReference type="Pfam" id="PF01420"/>
    </source>
</evidence>
<dbReference type="OrthoDB" id="9814572at2"/>
<dbReference type="Gene3D" id="3.40.50.150">
    <property type="entry name" value="Vaccinia Virus protein VP39"/>
    <property type="match status" value="1"/>
</dbReference>
<evidence type="ECO:0000256" key="4">
    <source>
        <dbReference type="ARBA" id="ARBA00022603"/>
    </source>
</evidence>
<dbReference type="GO" id="GO:0032259">
    <property type="term" value="P:methylation"/>
    <property type="evidence" value="ECO:0007669"/>
    <property type="project" value="UniProtKB-KW"/>
</dbReference>
<keyword evidence="7" id="KW-0680">Restriction system</keyword>
<evidence type="ECO:0000256" key="1">
    <source>
        <dbReference type="ARBA" id="ARBA00006594"/>
    </source>
</evidence>
<accession>A0A4R8IIR7</accession>
<dbReference type="Pfam" id="PF01420">
    <property type="entry name" value="Methylase_S"/>
    <property type="match status" value="1"/>
</dbReference>
<evidence type="ECO:0000313" key="13">
    <source>
        <dbReference type="Proteomes" id="UP000295313"/>
    </source>
</evidence>
<dbReference type="GO" id="GO:0009007">
    <property type="term" value="F:site-specific DNA-methyltransferase (adenine-specific) activity"/>
    <property type="evidence" value="ECO:0007669"/>
    <property type="project" value="UniProtKB-EC"/>
</dbReference>
<organism evidence="12 13">
    <name type="scientific">Epilithonimonas xixisoli</name>
    <dbReference type="NCBI Taxonomy" id="1476462"/>
    <lineage>
        <taxon>Bacteria</taxon>
        <taxon>Pseudomonadati</taxon>
        <taxon>Bacteroidota</taxon>
        <taxon>Flavobacteriia</taxon>
        <taxon>Flavobacteriales</taxon>
        <taxon>Weeksellaceae</taxon>
        <taxon>Chryseobacterium group</taxon>
        <taxon>Epilithonimonas</taxon>
    </lineage>
</organism>
<keyword evidence="13" id="KW-1185">Reference proteome</keyword>
<evidence type="ECO:0000256" key="3">
    <source>
        <dbReference type="ARBA" id="ARBA00011900"/>
    </source>
</evidence>
<dbReference type="InterPro" id="IPR051537">
    <property type="entry name" value="DNA_Adenine_Mtase"/>
</dbReference>
<evidence type="ECO:0000256" key="6">
    <source>
        <dbReference type="ARBA" id="ARBA00022691"/>
    </source>
</evidence>
<gene>
    <name evidence="12" type="ORF">B0I22_1001</name>
</gene>
<evidence type="ECO:0000256" key="8">
    <source>
        <dbReference type="ARBA" id="ARBA00023125"/>
    </source>
</evidence>
<feature type="domain" description="Type I restriction modification DNA specificity" evidence="10">
    <location>
        <begin position="720"/>
        <end position="870"/>
    </location>
</feature>
<feature type="domain" description="DNA methylase adenine-specific" evidence="11">
    <location>
        <begin position="339"/>
        <end position="640"/>
    </location>
</feature>
<sequence length="891" mass="101457">MKDWNLEDNVNDWVKSEFARIKQNNYTVESAMSDFLKDAIQKGVILKRLALEEAGETEKGKSWKPDFHLEIFADRKIPVLIENKLGINKLSATNGDKIKNDIKSVKNFAVNGAIHYAQCAIMSKKYTEAIAIGIAGNNANNVTIKVYYVFGATDETYKLIDTYTSLDFLESKKSFAEFYKAATLTEDEKHKILIDSQAKLQEYAKKLNKLMNNHAITAPQRVLYVSGMLLAMQDIADIKNGLTPDDLRGINLDNQRDGDTIVTQIENYLKLKEIPLDKLNLMMASFKEINKDTDRDKKTDLDPIIGKLLPDLASVNKQIFTYIYENIFLSIDSMSGHLDIMGEMYSEFLKYALGDGKEIGIVLTPPYVTKMMTQILEVDENSKVMDLATGSAGFLISSMEMMIEYAEKKYGKNTTKAIDKIKEIKKNQLLGVELNAEMFTLASTNMILRGDGSSNIRKGSSFNEPADLYREFNADKLLLNPPFSFKENGMPFILFGLENMKIGGKAAIIIQDSAGNGRGVESCKAILAKNQLLASIKMPIDLFIPMAGVQTSIYVIEHTGKSHDYKKQVKFIDFRNDGYKRTKRSLIELDNSMQRYNDIVEIYKNGVTADVSPTLWNLKQTIVMSVISKNGNDWNFDHYQKIDTKPTIKDFKKTIGDYLAWEVSNLLRQKNEDKSFVAALEKERIAELKLCFSAPNLKNYILTGEEKRVFEMFEKGEVKFEEFEIQKLFDVSPSKAYKMNDRNILIENGKTPYVSNQSQNNGYIGWSNLEPLNPSNVITLSDTWQSERTIFYQPTEFIGKSHLQVLKAYDKNFQKFELFFAISSFRKAILELNYDYGTKFNRDKIKITKIQLPAINNEIDFALMRALISAIQKLVIKDIVLFANKKIDSPR</sequence>
<dbReference type="InterPro" id="IPR000055">
    <property type="entry name" value="Restrct_endonuc_typeI_TRD"/>
</dbReference>
<dbReference type="InterPro" id="IPR044946">
    <property type="entry name" value="Restrct_endonuc_typeI_TRD_sf"/>
</dbReference>
<comment type="similarity">
    <text evidence="2">Belongs to the type-I restriction system S methylase family.</text>
</comment>
<comment type="caution">
    <text evidence="12">The sequence shown here is derived from an EMBL/GenBank/DDBJ whole genome shotgun (WGS) entry which is preliminary data.</text>
</comment>
<dbReference type="Proteomes" id="UP000295313">
    <property type="component" value="Unassembled WGS sequence"/>
</dbReference>
<evidence type="ECO:0000256" key="2">
    <source>
        <dbReference type="ARBA" id="ARBA00010923"/>
    </source>
</evidence>
<evidence type="ECO:0000256" key="5">
    <source>
        <dbReference type="ARBA" id="ARBA00022679"/>
    </source>
</evidence>
<protein>
    <recommendedName>
        <fullName evidence="3">site-specific DNA-methyltransferase (adenine-specific)</fullName>
        <ecNumber evidence="3">2.1.1.72</ecNumber>
    </recommendedName>
</protein>
<evidence type="ECO:0000256" key="9">
    <source>
        <dbReference type="ARBA" id="ARBA00047942"/>
    </source>
</evidence>
<dbReference type="SUPFAM" id="SSF116734">
    <property type="entry name" value="DNA methylase specificity domain"/>
    <property type="match status" value="1"/>
</dbReference>
<keyword evidence="6" id="KW-0949">S-adenosyl-L-methionine</keyword>
<dbReference type="AlphaFoldDB" id="A0A4R8IIR7"/>
<evidence type="ECO:0000259" key="11">
    <source>
        <dbReference type="Pfam" id="PF02384"/>
    </source>
</evidence>
<dbReference type="GO" id="GO:0008170">
    <property type="term" value="F:N-methyltransferase activity"/>
    <property type="evidence" value="ECO:0007669"/>
    <property type="project" value="InterPro"/>
</dbReference>
<keyword evidence="4 12" id="KW-0489">Methyltransferase</keyword>
<proteinExistence type="inferred from homology"/>
<dbReference type="Gene3D" id="3.90.220.20">
    <property type="entry name" value="DNA methylase specificity domains"/>
    <property type="match status" value="1"/>
</dbReference>
<comment type="similarity">
    <text evidence="1">Belongs to the N(4)/N(6)-methyltransferase family.</text>
</comment>
<dbReference type="PANTHER" id="PTHR42933:SF1">
    <property type="entry name" value="SITE-SPECIFIC DNA-METHYLTRANSFERASE (ADENINE-SPECIFIC)"/>
    <property type="match status" value="1"/>
</dbReference>
<dbReference type="PANTHER" id="PTHR42933">
    <property type="entry name" value="SLR6095 PROTEIN"/>
    <property type="match status" value="1"/>
</dbReference>
<dbReference type="EMBL" id="SOEO01000001">
    <property type="protein sequence ID" value="TDX86843.1"/>
    <property type="molecule type" value="Genomic_DNA"/>
</dbReference>
<dbReference type="GO" id="GO:0009307">
    <property type="term" value="P:DNA restriction-modification system"/>
    <property type="evidence" value="ECO:0007669"/>
    <property type="project" value="UniProtKB-KW"/>
</dbReference>
<reference evidence="12 13" key="1">
    <citation type="submission" date="2019-03" db="EMBL/GenBank/DDBJ databases">
        <title>Genomic Encyclopedia of Type Strains, Phase III (KMG-III): the genomes of soil and plant-associated and newly described type strains.</title>
        <authorList>
            <person name="Whitman W."/>
        </authorList>
    </citation>
    <scope>NUCLEOTIDE SEQUENCE [LARGE SCALE GENOMIC DNA]</scope>
    <source>
        <strain evidence="12 13">CGMCC 1.12802</strain>
    </source>
</reference>
<dbReference type="InterPro" id="IPR029063">
    <property type="entry name" value="SAM-dependent_MTases_sf"/>
</dbReference>
<evidence type="ECO:0000313" key="12">
    <source>
        <dbReference type="EMBL" id="TDX86843.1"/>
    </source>
</evidence>
<dbReference type="GO" id="GO:0003677">
    <property type="term" value="F:DNA binding"/>
    <property type="evidence" value="ECO:0007669"/>
    <property type="project" value="UniProtKB-KW"/>
</dbReference>
<keyword evidence="5" id="KW-0808">Transferase</keyword>
<name>A0A4R8IIR7_9FLAO</name>
<dbReference type="EC" id="2.1.1.72" evidence="3"/>